<dbReference type="EMBL" id="JANHOG010000966">
    <property type="protein sequence ID" value="KAJ3548314.1"/>
    <property type="molecule type" value="Genomic_DNA"/>
</dbReference>
<dbReference type="Proteomes" id="UP001148662">
    <property type="component" value="Unassembled WGS sequence"/>
</dbReference>
<evidence type="ECO:0000313" key="2">
    <source>
        <dbReference type="Proteomes" id="UP001148662"/>
    </source>
</evidence>
<keyword evidence="2" id="KW-1185">Reference proteome</keyword>
<organism evidence="1 2">
    <name type="scientific">Phlebia brevispora</name>
    <dbReference type="NCBI Taxonomy" id="194682"/>
    <lineage>
        <taxon>Eukaryota</taxon>
        <taxon>Fungi</taxon>
        <taxon>Dikarya</taxon>
        <taxon>Basidiomycota</taxon>
        <taxon>Agaricomycotina</taxon>
        <taxon>Agaricomycetes</taxon>
        <taxon>Polyporales</taxon>
        <taxon>Meruliaceae</taxon>
        <taxon>Phlebia</taxon>
    </lineage>
</organism>
<sequence length="537" mass="58148">MALKSNFVMKCAPTSAARAVLKSTDPSSAREVYGKVAHSVCAVSTSISLKPTATNDPQDIGPMARFKLPAFYTTPMTQVVLVGITCFATVGMYSAVSNLGAGGTEDVSLSDTSNAVLYAMFSLTGLISGGINNLLGPRLTLFIGTLGYALYVGALWCFQTQGTRWFLILAGALLGVTAALLWSAQGSIMMSYPLEKDKGKAFGIFWALFQFGSFIGSVIALAINIRDGSLSAVSTSTYIAFLIIIFIGVATSFLVLPPNLVVRADGTIVKLDTSTKVHEELVGMLRLLKDWRLLALLPMFFASNYFYAYQGSVNATVFDSPTRALNATLEGAGAIIGALLIGFLVLDAKWLPRRQRGYLGLAVVTVMTIIVWSVALAWQVTFTRHYLVDHNGVYLNYHDSNYKGKGALYFFYFFSDACYQALAYWIMSAISNDPFTLARFAGIYKAIQSAGSAGAYGMDAVLTPLLNEHLASWTMMLFSFPFAFLVLRTIKETNYEDESVVYIDDVKQAEAEDGSVEKQSVHSAVVPAPIDKVSASD</sequence>
<name>A0ACC1SX48_9APHY</name>
<protein>
    <submittedName>
        <fullName evidence="1">Uncharacterized protein</fullName>
    </submittedName>
</protein>
<evidence type="ECO:0000313" key="1">
    <source>
        <dbReference type="EMBL" id="KAJ3548314.1"/>
    </source>
</evidence>
<reference evidence="1" key="1">
    <citation type="submission" date="2022-07" db="EMBL/GenBank/DDBJ databases">
        <title>Genome Sequence of Phlebia brevispora.</title>
        <authorList>
            <person name="Buettner E."/>
        </authorList>
    </citation>
    <scope>NUCLEOTIDE SEQUENCE</scope>
    <source>
        <strain evidence="1">MPL23</strain>
    </source>
</reference>
<accession>A0ACC1SX48</accession>
<gene>
    <name evidence="1" type="ORF">NM688_g5315</name>
</gene>
<comment type="caution">
    <text evidence="1">The sequence shown here is derived from an EMBL/GenBank/DDBJ whole genome shotgun (WGS) entry which is preliminary data.</text>
</comment>
<proteinExistence type="predicted"/>